<feature type="region of interest" description="Disordered" evidence="1">
    <location>
        <begin position="77"/>
        <end position="103"/>
    </location>
</feature>
<dbReference type="OrthoDB" id="10561302at2759"/>
<dbReference type="AlphaFoldDB" id="A0A1J7JGK6"/>
<gene>
    <name evidence="2" type="ORF">CONLIGDRAFT_672242</name>
</gene>
<proteinExistence type="predicted"/>
<reference evidence="2 3" key="1">
    <citation type="submission" date="2016-10" db="EMBL/GenBank/DDBJ databases">
        <title>Draft genome sequence of Coniochaeta ligniaria NRRL30616, a lignocellulolytic fungus for bioabatement of inhibitors in plant biomass hydrolysates.</title>
        <authorList>
            <consortium name="DOE Joint Genome Institute"/>
            <person name="Jimenez D.J."/>
            <person name="Hector R.E."/>
            <person name="Riley R."/>
            <person name="Sun H."/>
            <person name="Grigoriev I.V."/>
            <person name="Van Elsas J.D."/>
            <person name="Nichols N.N."/>
        </authorList>
    </citation>
    <scope>NUCLEOTIDE SEQUENCE [LARGE SCALE GENOMIC DNA]</scope>
    <source>
        <strain evidence="2 3">NRRL 30616</strain>
    </source>
</reference>
<sequence>MEESSGRATRPHGPTQCPRHLRSDIAPKYEKRGFTSKLAIIRDDHGMFQAVCPSYDLSLDVSSNLRIVVYERRPALTRRKKEKEEDDEELEYPDNTPPILGVPNEFLTPSPPAEVRYTFLDSTSSLSAEIDSSAEVLPKTTRDTKAIDNNGNTMPASTASKLALSLRRLLNMRTMREKLGKTAALGCLLRLPGRHGKDTEELKPAAGARGEVSGKHSEGSLARRLFGREKKPKRPKVPEGWLFGLPPE</sequence>
<evidence type="ECO:0000313" key="3">
    <source>
        <dbReference type="Proteomes" id="UP000182658"/>
    </source>
</evidence>
<feature type="region of interest" description="Disordered" evidence="1">
    <location>
        <begin position="195"/>
        <end position="248"/>
    </location>
</feature>
<feature type="region of interest" description="Disordered" evidence="1">
    <location>
        <begin position="1"/>
        <end position="21"/>
    </location>
</feature>
<keyword evidence="3" id="KW-1185">Reference proteome</keyword>
<dbReference type="Proteomes" id="UP000182658">
    <property type="component" value="Unassembled WGS sequence"/>
</dbReference>
<evidence type="ECO:0000313" key="2">
    <source>
        <dbReference type="EMBL" id="OIW26746.1"/>
    </source>
</evidence>
<name>A0A1J7JGK6_9PEZI</name>
<accession>A0A1J7JGK6</accession>
<protein>
    <submittedName>
        <fullName evidence="2">Uncharacterized protein</fullName>
    </submittedName>
</protein>
<organism evidence="2 3">
    <name type="scientific">Coniochaeta ligniaria NRRL 30616</name>
    <dbReference type="NCBI Taxonomy" id="1408157"/>
    <lineage>
        <taxon>Eukaryota</taxon>
        <taxon>Fungi</taxon>
        <taxon>Dikarya</taxon>
        <taxon>Ascomycota</taxon>
        <taxon>Pezizomycotina</taxon>
        <taxon>Sordariomycetes</taxon>
        <taxon>Sordariomycetidae</taxon>
        <taxon>Coniochaetales</taxon>
        <taxon>Coniochaetaceae</taxon>
        <taxon>Coniochaeta</taxon>
    </lineage>
</organism>
<evidence type="ECO:0000256" key="1">
    <source>
        <dbReference type="SAM" id="MobiDB-lite"/>
    </source>
</evidence>
<dbReference type="EMBL" id="KV875100">
    <property type="protein sequence ID" value="OIW26746.1"/>
    <property type="molecule type" value="Genomic_DNA"/>
</dbReference>
<dbReference type="InParanoid" id="A0A1J7JGK6"/>